<evidence type="ECO:0000313" key="10">
    <source>
        <dbReference type="EMBL" id="MDR7133633.1"/>
    </source>
</evidence>
<comment type="subcellular location">
    <subcellularLocation>
        <location evidence="1">Cell membrane</location>
        <topology evidence="1">Multi-pass membrane protein</topology>
    </subcellularLocation>
</comment>
<feature type="transmembrane region" description="Helical" evidence="8">
    <location>
        <begin position="277"/>
        <end position="294"/>
    </location>
</feature>
<dbReference type="PANTHER" id="PTHR33908">
    <property type="entry name" value="MANNOSYLTRANSFERASE YKCB-RELATED"/>
    <property type="match status" value="1"/>
</dbReference>
<evidence type="ECO:0000256" key="2">
    <source>
        <dbReference type="ARBA" id="ARBA00022475"/>
    </source>
</evidence>
<evidence type="ECO:0000256" key="3">
    <source>
        <dbReference type="ARBA" id="ARBA00022676"/>
    </source>
</evidence>
<dbReference type="InterPro" id="IPR038731">
    <property type="entry name" value="RgtA/B/C-like"/>
</dbReference>
<dbReference type="Pfam" id="PF13231">
    <property type="entry name" value="PMT_2"/>
    <property type="match status" value="1"/>
</dbReference>
<name>A0ABU1W7S1_9GAMM</name>
<feature type="transmembrane region" description="Helical" evidence="8">
    <location>
        <begin position="157"/>
        <end position="186"/>
    </location>
</feature>
<organism evidence="10 11">
    <name type="scientific">Lysobacter niastensis</name>
    <dbReference type="NCBI Taxonomy" id="380629"/>
    <lineage>
        <taxon>Bacteria</taxon>
        <taxon>Pseudomonadati</taxon>
        <taxon>Pseudomonadota</taxon>
        <taxon>Gammaproteobacteria</taxon>
        <taxon>Lysobacterales</taxon>
        <taxon>Lysobacteraceae</taxon>
        <taxon>Lysobacter</taxon>
    </lineage>
</organism>
<keyword evidence="4" id="KW-0808">Transferase</keyword>
<evidence type="ECO:0000256" key="1">
    <source>
        <dbReference type="ARBA" id="ARBA00004651"/>
    </source>
</evidence>
<dbReference type="RefSeq" id="WP_310058636.1">
    <property type="nucleotide sequence ID" value="NZ_JAVDVY010000001.1"/>
</dbReference>
<feature type="domain" description="Glycosyltransferase RgtA/B/C/D-like" evidence="9">
    <location>
        <begin position="58"/>
        <end position="216"/>
    </location>
</feature>
<feature type="transmembrane region" description="Helical" evidence="8">
    <location>
        <begin position="79"/>
        <end position="98"/>
    </location>
</feature>
<dbReference type="Proteomes" id="UP001251524">
    <property type="component" value="Unassembled WGS sequence"/>
</dbReference>
<gene>
    <name evidence="10" type="ORF">J2X06_000817</name>
</gene>
<dbReference type="InterPro" id="IPR050297">
    <property type="entry name" value="LipidA_mod_glycosyltrf_83"/>
</dbReference>
<evidence type="ECO:0000256" key="6">
    <source>
        <dbReference type="ARBA" id="ARBA00022989"/>
    </source>
</evidence>
<feature type="transmembrane region" description="Helical" evidence="8">
    <location>
        <begin position="198"/>
        <end position="218"/>
    </location>
</feature>
<feature type="transmembrane region" description="Helical" evidence="8">
    <location>
        <begin position="300"/>
        <end position="320"/>
    </location>
</feature>
<proteinExistence type="predicted"/>
<keyword evidence="5 8" id="KW-0812">Transmembrane</keyword>
<keyword evidence="3" id="KW-0328">Glycosyltransferase</keyword>
<evidence type="ECO:0000313" key="11">
    <source>
        <dbReference type="Proteomes" id="UP001251524"/>
    </source>
</evidence>
<keyword evidence="7 8" id="KW-0472">Membrane</keyword>
<accession>A0ABU1W7S1</accession>
<protein>
    <recommendedName>
        <fullName evidence="9">Glycosyltransferase RgtA/B/C/D-like domain-containing protein</fullName>
    </recommendedName>
</protein>
<evidence type="ECO:0000256" key="7">
    <source>
        <dbReference type="ARBA" id="ARBA00023136"/>
    </source>
</evidence>
<dbReference type="PANTHER" id="PTHR33908:SF11">
    <property type="entry name" value="MEMBRANE PROTEIN"/>
    <property type="match status" value="1"/>
</dbReference>
<keyword evidence="2" id="KW-1003">Cell membrane</keyword>
<dbReference type="EMBL" id="JAVDVY010000001">
    <property type="protein sequence ID" value="MDR7133633.1"/>
    <property type="molecule type" value="Genomic_DNA"/>
</dbReference>
<reference evidence="10 11" key="1">
    <citation type="submission" date="2023-07" db="EMBL/GenBank/DDBJ databases">
        <title>Sorghum-associated microbial communities from plants grown in Nebraska, USA.</title>
        <authorList>
            <person name="Schachtman D."/>
        </authorList>
    </citation>
    <scope>NUCLEOTIDE SEQUENCE [LARGE SCALE GENOMIC DNA]</scope>
    <source>
        <strain evidence="10 11">BE198</strain>
    </source>
</reference>
<evidence type="ECO:0000256" key="4">
    <source>
        <dbReference type="ARBA" id="ARBA00022679"/>
    </source>
</evidence>
<evidence type="ECO:0000259" key="9">
    <source>
        <dbReference type="Pfam" id="PF13231"/>
    </source>
</evidence>
<sequence length="508" mass="56133">MQTPSVALPRRHLAWPIAIALGLLLLRLFTNTRYGFHRDELALLDDARQLAWGYVAYPPLTPSLARISLELFGDSLTGFRLFAALAQSLSVVLAALIARELGGRRGAQIIAALVAALMPFSMIAGGVMQYVSIDYLWWVLLAWLLLRLVNSGDARWWLAIGAAIGVGMLTKYTMLFCVAGIVVGTLATPLRAHLTSRWLWAGVAVSLLLFLPNALWQWQHEFVSLDFLEAIHARDMRIGRTDDFLLGQLYANAGPLALPIWLMGLGWLAFSGAARRYRVLAWMYAVPLLLFAVAQGRAYYMAPAYPMLAAAGCVAAERWLRARQPLGTGIRRIGAGALATWIILMAVGSGVLGLQLSPVNSTGWRISRAVHDNFAEQIGWQELTTEVARIYRSLPAEERMHTAIFANNYGEAGAINLYGPRHGLPTAISPINSYWYRGYGSTPPRTVIVLGDTREGVADTPGECVPVGRVSNRFGVLNEETRDHPEIFICRNLRVRWADVWPQMHSFG</sequence>
<evidence type="ECO:0000256" key="5">
    <source>
        <dbReference type="ARBA" id="ARBA00022692"/>
    </source>
</evidence>
<feature type="transmembrane region" description="Helical" evidence="8">
    <location>
        <begin position="249"/>
        <end position="270"/>
    </location>
</feature>
<feature type="transmembrane region" description="Helical" evidence="8">
    <location>
        <begin position="332"/>
        <end position="354"/>
    </location>
</feature>
<feature type="transmembrane region" description="Helical" evidence="8">
    <location>
        <begin position="110"/>
        <end position="137"/>
    </location>
</feature>
<feature type="transmembrane region" description="Helical" evidence="8">
    <location>
        <begin position="12"/>
        <end position="30"/>
    </location>
</feature>
<comment type="caution">
    <text evidence="10">The sequence shown here is derived from an EMBL/GenBank/DDBJ whole genome shotgun (WGS) entry which is preliminary data.</text>
</comment>
<keyword evidence="6 8" id="KW-1133">Transmembrane helix</keyword>
<evidence type="ECO:0000256" key="8">
    <source>
        <dbReference type="SAM" id="Phobius"/>
    </source>
</evidence>
<keyword evidence="11" id="KW-1185">Reference proteome</keyword>